<comment type="caution">
    <text evidence="2">The sequence shown here is derived from an EMBL/GenBank/DDBJ whole genome shotgun (WGS) entry which is preliminary data.</text>
</comment>
<sequence>MNKTYRRNGFILLEALISIVILSMIAFSILPIVGFLIRRSERSKYEGRASLVLQEGIESAYNVLISDWDGYPDGDYSVFVDMTFSPVAWELVPTTGVDENIDTVFSRSVNIKTICRNISTGINVGFAPCSPVSHEDQSTRVVESAVFWMEEGQAKEIRGSLLVANF</sequence>
<gene>
    <name evidence="2" type="ORF">A3E44_03535</name>
</gene>
<organism evidence="2 3">
    <name type="scientific">Candidatus Woesebacteria bacterium RIFCSPHIGHO2_12_FULL_41_24</name>
    <dbReference type="NCBI Taxonomy" id="1802510"/>
    <lineage>
        <taxon>Bacteria</taxon>
        <taxon>Candidatus Woeseibacteriota</taxon>
    </lineage>
</organism>
<proteinExistence type="predicted"/>
<dbReference type="EMBL" id="MGGW01000004">
    <property type="protein sequence ID" value="OGM55327.1"/>
    <property type="molecule type" value="Genomic_DNA"/>
</dbReference>
<keyword evidence="1" id="KW-0472">Membrane</keyword>
<evidence type="ECO:0008006" key="4">
    <source>
        <dbReference type="Google" id="ProtNLM"/>
    </source>
</evidence>
<reference evidence="2 3" key="1">
    <citation type="journal article" date="2016" name="Nat. Commun.">
        <title>Thousands of microbial genomes shed light on interconnected biogeochemical processes in an aquifer system.</title>
        <authorList>
            <person name="Anantharaman K."/>
            <person name="Brown C.T."/>
            <person name="Hug L.A."/>
            <person name="Sharon I."/>
            <person name="Castelle C.J."/>
            <person name="Probst A.J."/>
            <person name="Thomas B.C."/>
            <person name="Singh A."/>
            <person name="Wilkins M.J."/>
            <person name="Karaoz U."/>
            <person name="Brodie E.L."/>
            <person name="Williams K.H."/>
            <person name="Hubbard S.S."/>
            <person name="Banfield J.F."/>
        </authorList>
    </citation>
    <scope>NUCLEOTIDE SEQUENCE [LARGE SCALE GENOMIC DNA]</scope>
</reference>
<protein>
    <recommendedName>
        <fullName evidence="4">Type II secretion system protein</fullName>
    </recommendedName>
</protein>
<accession>A0A1F8AUB5</accession>
<evidence type="ECO:0000313" key="2">
    <source>
        <dbReference type="EMBL" id="OGM55327.1"/>
    </source>
</evidence>
<dbReference type="AlphaFoldDB" id="A0A1F8AUB5"/>
<feature type="transmembrane region" description="Helical" evidence="1">
    <location>
        <begin position="15"/>
        <end position="37"/>
    </location>
</feature>
<name>A0A1F8AUB5_9BACT</name>
<keyword evidence="1" id="KW-1133">Transmembrane helix</keyword>
<dbReference type="Proteomes" id="UP000178603">
    <property type="component" value="Unassembled WGS sequence"/>
</dbReference>
<keyword evidence="1" id="KW-0812">Transmembrane</keyword>
<evidence type="ECO:0000256" key="1">
    <source>
        <dbReference type="SAM" id="Phobius"/>
    </source>
</evidence>
<evidence type="ECO:0000313" key="3">
    <source>
        <dbReference type="Proteomes" id="UP000178603"/>
    </source>
</evidence>